<evidence type="ECO:0000313" key="2">
    <source>
        <dbReference type="EMBL" id="MBU3850746.1"/>
    </source>
</evidence>
<dbReference type="Gene3D" id="3.90.1530.10">
    <property type="entry name" value="Conserved hypothetical protein from pyrococcus furiosus pfu- 392566-001, ParB domain"/>
    <property type="match status" value="1"/>
</dbReference>
<proteinExistence type="predicted"/>
<dbReference type="EMBL" id="JAHLFV010000213">
    <property type="protein sequence ID" value="MBU3850746.1"/>
    <property type="molecule type" value="Genomic_DNA"/>
</dbReference>
<reference evidence="2" key="2">
    <citation type="submission" date="2021-04" db="EMBL/GenBank/DDBJ databases">
        <authorList>
            <person name="Gilroy R."/>
        </authorList>
    </citation>
    <scope>NUCLEOTIDE SEQUENCE</scope>
    <source>
        <strain evidence="2">Gambia15-2214</strain>
    </source>
</reference>
<name>A0A9E2L4F9_9SPIR</name>
<dbReference type="InterPro" id="IPR036086">
    <property type="entry name" value="ParB/Sulfiredoxin_sf"/>
</dbReference>
<dbReference type="AlphaFoldDB" id="A0A9E2L4F9"/>
<feature type="coiled-coil region" evidence="1">
    <location>
        <begin position="185"/>
        <end position="212"/>
    </location>
</feature>
<keyword evidence="1" id="KW-0175">Coiled coil</keyword>
<comment type="caution">
    <text evidence="2">The sequence shown here is derived from an EMBL/GenBank/DDBJ whole genome shotgun (WGS) entry which is preliminary data.</text>
</comment>
<evidence type="ECO:0000256" key="1">
    <source>
        <dbReference type="SAM" id="Coils"/>
    </source>
</evidence>
<dbReference type="Proteomes" id="UP000823914">
    <property type="component" value="Unassembled WGS sequence"/>
</dbReference>
<gene>
    <name evidence="2" type="ORF">IAA16_09290</name>
</gene>
<protein>
    <submittedName>
        <fullName evidence="2">ParB/RepB/Spo0J family partition protein</fullName>
    </submittedName>
</protein>
<organism evidence="2 3">
    <name type="scientific">Candidatus Treponema excrementipullorum</name>
    <dbReference type="NCBI Taxonomy" id="2838768"/>
    <lineage>
        <taxon>Bacteria</taxon>
        <taxon>Pseudomonadati</taxon>
        <taxon>Spirochaetota</taxon>
        <taxon>Spirochaetia</taxon>
        <taxon>Spirochaetales</taxon>
        <taxon>Treponemataceae</taxon>
        <taxon>Treponema</taxon>
    </lineage>
</organism>
<dbReference type="SUPFAM" id="SSF110849">
    <property type="entry name" value="ParB/Sulfiredoxin"/>
    <property type="match status" value="1"/>
</dbReference>
<dbReference type="CDD" id="cd16387">
    <property type="entry name" value="ParB_N_Srx"/>
    <property type="match status" value="1"/>
</dbReference>
<accession>A0A9E2L4F9</accession>
<evidence type="ECO:0000313" key="3">
    <source>
        <dbReference type="Proteomes" id="UP000823914"/>
    </source>
</evidence>
<reference evidence="2" key="1">
    <citation type="journal article" date="2021" name="PeerJ">
        <title>Extensive microbial diversity within the chicken gut microbiome revealed by metagenomics and culture.</title>
        <authorList>
            <person name="Gilroy R."/>
            <person name="Ravi A."/>
            <person name="Getino M."/>
            <person name="Pursley I."/>
            <person name="Horton D.L."/>
            <person name="Alikhan N.F."/>
            <person name="Baker D."/>
            <person name="Gharbi K."/>
            <person name="Hall N."/>
            <person name="Watson M."/>
            <person name="Adriaenssens E.M."/>
            <person name="Foster-Nyarko E."/>
            <person name="Jarju S."/>
            <person name="Secka A."/>
            <person name="Antonio M."/>
            <person name="Oren A."/>
            <person name="Chaudhuri R.R."/>
            <person name="La Ragione R."/>
            <person name="Hildebrand F."/>
            <person name="Pallen M.J."/>
        </authorList>
    </citation>
    <scope>NUCLEOTIDE SEQUENCE</scope>
    <source>
        <strain evidence="2">Gambia15-2214</strain>
    </source>
</reference>
<sequence>MAKLTAFTKNTSGLNSGVEQVVIKVPVNEITTDPTFQSLLPINQTDLEEITKNMKEHGFEKTKAVCVWKEKGILIDGYTRLTAAFAAGLLEIYKYEKSFETEEDALQYAVEQQLNRRNLNDAGKIILIEKLDNLKKAGRPGNEETAEEKGKSAEKLAKAIGTSTRSVERTRSVLKNGDAELISKVKSGEVSINKASEEIKKKKKEQENSQLSSITEPILDTGSYPVQEEDAIQTISSFPEIDFEETEPYEEKISMYEEIIQMDLHHLAVFLYECQSENLTVSEWEEKLGERK</sequence>